<dbReference type="InterPro" id="IPR012373">
    <property type="entry name" value="Ferrdict_sens_TM"/>
</dbReference>
<proteinExistence type="predicted"/>
<dbReference type="Proteomes" id="UP000291117">
    <property type="component" value="Unassembled WGS sequence"/>
</dbReference>
<dbReference type="GO" id="GO:0016989">
    <property type="term" value="F:sigma factor antagonist activity"/>
    <property type="evidence" value="ECO:0007669"/>
    <property type="project" value="TreeGrafter"/>
</dbReference>
<dbReference type="Pfam" id="PF04773">
    <property type="entry name" value="FecR"/>
    <property type="match status" value="1"/>
</dbReference>
<gene>
    <name evidence="4" type="ORF">EZ444_11250</name>
</gene>
<keyword evidence="1" id="KW-0472">Membrane</keyword>
<dbReference type="Gene3D" id="2.60.120.1440">
    <property type="match status" value="1"/>
</dbReference>
<dbReference type="Gene3D" id="3.55.50.30">
    <property type="match status" value="1"/>
</dbReference>
<reference evidence="4 5" key="1">
    <citation type="submission" date="2019-02" db="EMBL/GenBank/DDBJ databases">
        <title>Pedobacter sp. RP-3-8 sp. nov., isolated from Arctic soil.</title>
        <authorList>
            <person name="Dahal R.H."/>
        </authorList>
    </citation>
    <scope>NUCLEOTIDE SEQUENCE [LARGE SCALE GENOMIC DNA]</scope>
    <source>
        <strain evidence="4 5">RP-3-8</strain>
    </source>
</reference>
<organism evidence="4 5">
    <name type="scientific">Pedobacter hiemivivus</name>
    <dbReference type="NCBI Taxonomy" id="2530454"/>
    <lineage>
        <taxon>Bacteria</taxon>
        <taxon>Pseudomonadati</taxon>
        <taxon>Bacteroidota</taxon>
        <taxon>Sphingobacteriia</taxon>
        <taxon>Sphingobacteriales</taxon>
        <taxon>Sphingobacteriaceae</taxon>
        <taxon>Pedobacter</taxon>
    </lineage>
</organism>
<accession>A0A4R0N8Q9</accession>
<evidence type="ECO:0000256" key="1">
    <source>
        <dbReference type="SAM" id="Phobius"/>
    </source>
</evidence>
<dbReference type="InterPro" id="IPR006860">
    <property type="entry name" value="FecR"/>
</dbReference>
<dbReference type="PANTHER" id="PTHR30273">
    <property type="entry name" value="PERIPLASMIC SIGNAL SENSOR AND SIGMA FACTOR ACTIVATOR FECR-RELATED"/>
    <property type="match status" value="1"/>
</dbReference>
<dbReference type="AlphaFoldDB" id="A0A4R0N8Q9"/>
<keyword evidence="1" id="KW-1133">Transmembrane helix</keyword>
<dbReference type="PIRSF" id="PIRSF018266">
    <property type="entry name" value="FecR"/>
    <property type="match status" value="1"/>
</dbReference>
<protein>
    <submittedName>
        <fullName evidence="4">FecR family protein</fullName>
    </submittedName>
</protein>
<comment type="caution">
    <text evidence="4">The sequence shown here is derived from an EMBL/GenBank/DDBJ whole genome shotgun (WGS) entry which is preliminary data.</text>
</comment>
<dbReference type="EMBL" id="SJSM01000005">
    <property type="protein sequence ID" value="TCC96548.1"/>
    <property type="molecule type" value="Genomic_DNA"/>
</dbReference>
<evidence type="ECO:0000259" key="3">
    <source>
        <dbReference type="Pfam" id="PF16344"/>
    </source>
</evidence>
<name>A0A4R0N8Q9_9SPHI</name>
<dbReference type="Pfam" id="PF16344">
    <property type="entry name" value="FecR_C"/>
    <property type="match status" value="1"/>
</dbReference>
<dbReference type="PANTHER" id="PTHR30273:SF2">
    <property type="entry name" value="PROTEIN FECR"/>
    <property type="match status" value="1"/>
</dbReference>
<sequence>MKNSKAEELYQKYRRDEATDEEAAWIESWYLAEVSKTKLLDEDLDYNNIEDRIWSKLEEQRTVKSIRLWPRMIGITATVAIIGFGIWFYTTQLEVHPKAEILAHNDIGPGKTGATLTLANGRKIILSNAPTGAIAEEDGVVVTKSADGQLVYEIKNSATRTSKINTLSTANGETYKVILPDGSSVWLNATSSINYPANFALAKKRIVQLKGEAYFEITQDKKHPFVVLSTGQEIEVLGTHFNINAYPNEANIKTTLLEGSVRISRKDKQQMLEPGQQAIASENGIAIRAVDTDEVIAWKDGYFEFVKSDIQTVMRQISRWYSVDVQYEGPISKETFTGRISRTKNISQILKMVESSNAVQVSIKGRRIMVKN</sequence>
<dbReference type="OrthoDB" id="1099963at2"/>
<evidence type="ECO:0000313" key="5">
    <source>
        <dbReference type="Proteomes" id="UP000291117"/>
    </source>
</evidence>
<dbReference type="FunFam" id="2.60.120.1440:FF:000001">
    <property type="entry name" value="Putative anti-sigma factor"/>
    <property type="match status" value="1"/>
</dbReference>
<evidence type="ECO:0000259" key="2">
    <source>
        <dbReference type="Pfam" id="PF04773"/>
    </source>
</evidence>
<keyword evidence="1" id="KW-0812">Transmembrane</keyword>
<dbReference type="InterPro" id="IPR032508">
    <property type="entry name" value="FecR_C"/>
</dbReference>
<dbReference type="RefSeq" id="WP_131608844.1">
    <property type="nucleotide sequence ID" value="NZ_SJSM01000005.1"/>
</dbReference>
<keyword evidence="5" id="KW-1185">Reference proteome</keyword>
<evidence type="ECO:0000313" key="4">
    <source>
        <dbReference type="EMBL" id="TCC96548.1"/>
    </source>
</evidence>
<feature type="transmembrane region" description="Helical" evidence="1">
    <location>
        <begin position="68"/>
        <end position="89"/>
    </location>
</feature>
<feature type="domain" description="Protein FecR C-terminal" evidence="3">
    <location>
        <begin position="302"/>
        <end position="370"/>
    </location>
</feature>
<feature type="domain" description="FecR protein" evidence="2">
    <location>
        <begin position="166"/>
        <end position="262"/>
    </location>
</feature>